<organism evidence="1 2">
    <name type="scientific">Ophiocordyceps camponoti-floridani</name>
    <dbReference type="NCBI Taxonomy" id="2030778"/>
    <lineage>
        <taxon>Eukaryota</taxon>
        <taxon>Fungi</taxon>
        <taxon>Dikarya</taxon>
        <taxon>Ascomycota</taxon>
        <taxon>Pezizomycotina</taxon>
        <taxon>Sordariomycetes</taxon>
        <taxon>Hypocreomycetidae</taxon>
        <taxon>Hypocreales</taxon>
        <taxon>Ophiocordycipitaceae</taxon>
        <taxon>Ophiocordyceps</taxon>
    </lineage>
</organism>
<dbReference type="EMBL" id="JAACLJ010000003">
    <property type="protein sequence ID" value="KAF4589448.1"/>
    <property type="molecule type" value="Genomic_DNA"/>
</dbReference>
<accession>A0A8H4Q807</accession>
<comment type="caution">
    <text evidence="1">The sequence shown here is derived from an EMBL/GenBank/DDBJ whole genome shotgun (WGS) entry which is preliminary data.</text>
</comment>
<dbReference type="AlphaFoldDB" id="A0A8H4Q807"/>
<sequence length="181" mass="20178">MELRTSAACLPVPRVYPGFLLVCEPEPLAVRTRIRGGLLALYPCEAVGWRVRHGSIRTAKGDFNHDDIDRQSIRVLSNRPPPKLPVSNSSANTAQPFPILRRLPQLNRLELRNGLTDIITADDAHRIRQRVHRLQLNKRDEHLAILREGGAPAMTMACASDAVVVLGCVFDYVLEAEDCAR</sequence>
<gene>
    <name evidence="1" type="ORF">GQ602_003337</name>
</gene>
<keyword evidence="2" id="KW-1185">Reference proteome</keyword>
<evidence type="ECO:0000313" key="1">
    <source>
        <dbReference type="EMBL" id="KAF4589448.1"/>
    </source>
</evidence>
<reference evidence="1 2" key="1">
    <citation type="journal article" date="2020" name="G3 (Bethesda)">
        <title>Genetic Underpinnings of Host Manipulation by Ophiocordyceps as Revealed by Comparative Transcriptomics.</title>
        <authorList>
            <person name="Will I."/>
            <person name="Das B."/>
            <person name="Trinh T."/>
            <person name="Brachmann A."/>
            <person name="Ohm R.A."/>
            <person name="de Bekker C."/>
        </authorList>
    </citation>
    <scope>NUCLEOTIDE SEQUENCE [LARGE SCALE GENOMIC DNA]</scope>
    <source>
        <strain evidence="1 2">EC05</strain>
    </source>
</reference>
<proteinExistence type="predicted"/>
<protein>
    <submittedName>
        <fullName evidence="1">Uncharacterized protein</fullName>
    </submittedName>
</protein>
<name>A0A8H4Q807_9HYPO</name>
<dbReference type="Proteomes" id="UP000562929">
    <property type="component" value="Unassembled WGS sequence"/>
</dbReference>
<evidence type="ECO:0000313" key="2">
    <source>
        <dbReference type="Proteomes" id="UP000562929"/>
    </source>
</evidence>